<dbReference type="EMBL" id="MLYV02000108">
    <property type="protein sequence ID" value="PSS36763.1"/>
    <property type="molecule type" value="Genomic_DNA"/>
</dbReference>
<reference evidence="1 2" key="1">
    <citation type="submission" date="2018-02" db="EMBL/GenBank/DDBJ databases">
        <title>Genome sequence of the basidiomycete white-rot fungus Phlebia centrifuga.</title>
        <authorList>
            <person name="Granchi Z."/>
            <person name="Peng M."/>
            <person name="de Vries R.P."/>
            <person name="Hilden K."/>
            <person name="Makela M.R."/>
            <person name="Grigoriev I."/>
            <person name="Riley R."/>
        </authorList>
    </citation>
    <scope>NUCLEOTIDE SEQUENCE [LARGE SCALE GENOMIC DNA]</scope>
    <source>
        <strain evidence="1 2">FBCC195</strain>
    </source>
</reference>
<proteinExistence type="predicted"/>
<comment type="caution">
    <text evidence="1">The sequence shown here is derived from an EMBL/GenBank/DDBJ whole genome shotgun (WGS) entry which is preliminary data.</text>
</comment>
<evidence type="ECO:0000313" key="2">
    <source>
        <dbReference type="Proteomes" id="UP000186601"/>
    </source>
</evidence>
<gene>
    <name evidence="1" type="ORF">PHLCEN_2v1394</name>
</gene>
<sequence>MGVKTTVPTGQDGVHVSGLTRLTPPRYNSLIGLRLELLGHGLRNSTATWRRAWPLDSIEEGIIVLSPHPSNQ</sequence>
<dbReference type="AlphaFoldDB" id="A0A2R6S3C3"/>
<accession>A0A2R6S3C3</accession>
<name>A0A2R6S3C3_9APHY</name>
<protein>
    <submittedName>
        <fullName evidence="1">Uncharacterized protein</fullName>
    </submittedName>
</protein>
<keyword evidence="2" id="KW-1185">Reference proteome</keyword>
<dbReference type="Proteomes" id="UP000186601">
    <property type="component" value="Unassembled WGS sequence"/>
</dbReference>
<organism evidence="1 2">
    <name type="scientific">Hermanssonia centrifuga</name>
    <dbReference type="NCBI Taxonomy" id="98765"/>
    <lineage>
        <taxon>Eukaryota</taxon>
        <taxon>Fungi</taxon>
        <taxon>Dikarya</taxon>
        <taxon>Basidiomycota</taxon>
        <taxon>Agaricomycotina</taxon>
        <taxon>Agaricomycetes</taxon>
        <taxon>Polyporales</taxon>
        <taxon>Meruliaceae</taxon>
        <taxon>Hermanssonia</taxon>
    </lineage>
</organism>
<evidence type="ECO:0000313" key="1">
    <source>
        <dbReference type="EMBL" id="PSS36763.1"/>
    </source>
</evidence>